<dbReference type="Pfam" id="PF12697">
    <property type="entry name" value="Abhydrolase_6"/>
    <property type="match status" value="1"/>
</dbReference>
<accession>A0A059FMT7</accession>
<dbReference type="SUPFAM" id="SSF53474">
    <property type="entry name" value="alpha/beta-Hydrolases"/>
    <property type="match status" value="1"/>
</dbReference>
<dbReference type="InterPro" id="IPR000073">
    <property type="entry name" value="AB_hydrolase_1"/>
</dbReference>
<protein>
    <submittedName>
        <fullName evidence="3">Alpha/beta fold family hydrolase</fullName>
    </submittedName>
</protein>
<dbReference type="InterPro" id="IPR000639">
    <property type="entry name" value="Epox_hydrolase-like"/>
</dbReference>
<dbReference type="PANTHER" id="PTHR43798">
    <property type="entry name" value="MONOACYLGLYCEROL LIPASE"/>
    <property type="match status" value="1"/>
</dbReference>
<keyword evidence="4" id="KW-1185">Reference proteome</keyword>
<dbReference type="PANTHER" id="PTHR43798:SF33">
    <property type="entry name" value="HYDROLASE, PUTATIVE (AFU_ORTHOLOGUE AFUA_2G14860)-RELATED"/>
    <property type="match status" value="1"/>
</dbReference>
<reference evidence="3 4" key="1">
    <citation type="submission" date="2013-04" db="EMBL/GenBank/DDBJ databases">
        <title>Hyphomonas hirschiana VP5 Genome Sequencing.</title>
        <authorList>
            <person name="Lai Q."/>
            <person name="Shao Z."/>
        </authorList>
    </citation>
    <scope>NUCLEOTIDE SEQUENCE [LARGE SCALE GENOMIC DNA]</scope>
    <source>
        <strain evidence="3 4">VP5</strain>
    </source>
</reference>
<evidence type="ECO:0000259" key="2">
    <source>
        <dbReference type="Pfam" id="PF12697"/>
    </source>
</evidence>
<feature type="signal peptide" evidence="1">
    <location>
        <begin position="1"/>
        <end position="22"/>
    </location>
</feature>
<dbReference type="PRINTS" id="PR00412">
    <property type="entry name" value="EPOXHYDRLASE"/>
</dbReference>
<dbReference type="EMBL" id="ARYI01000010">
    <property type="protein sequence ID" value="KCZ91975.1"/>
    <property type="molecule type" value="Genomic_DNA"/>
</dbReference>
<dbReference type="InterPro" id="IPR029058">
    <property type="entry name" value="AB_hydrolase_fold"/>
</dbReference>
<dbReference type="AlphaFoldDB" id="A0A059FMT7"/>
<evidence type="ECO:0000313" key="3">
    <source>
        <dbReference type="EMBL" id="KCZ91975.1"/>
    </source>
</evidence>
<organism evidence="3 4">
    <name type="scientific">Hyphomonas hirschiana VP5</name>
    <dbReference type="NCBI Taxonomy" id="1280951"/>
    <lineage>
        <taxon>Bacteria</taxon>
        <taxon>Pseudomonadati</taxon>
        <taxon>Pseudomonadota</taxon>
        <taxon>Alphaproteobacteria</taxon>
        <taxon>Hyphomonadales</taxon>
        <taxon>Hyphomonadaceae</taxon>
        <taxon>Hyphomonas</taxon>
    </lineage>
</organism>
<dbReference type="InterPro" id="IPR050266">
    <property type="entry name" value="AB_hydrolase_sf"/>
</dbReference>
<proteinExistence type="predicted"/>
<keyword evidence="3" id="KW-0378">Hydrolase</keyword>
<gene>
    <name evidence="3" type="ORF">HHI_12119</name>
</gene>
<keyword evidence="1" id="KW-0732">Signal</keyword>
<dbReference type="GO" id="GO:0016787">
    <property type="term" value="F:hydrolase activity"/>
    <property type="evidence" value="ECO:0007669"/>
    <property type="project" value="UniProtKB-KW"/>
</dbReference>
<feature type="chain" id="PRO_5001573150" evidence="1">
    <location>
        <begin position="23"/>
        <end position="315"/>
    </location>
</feature>
<sequence>MITVSLVALSGLGLGACVSSMAYTSKVEAAYPAEGRQIDVGGHDVHVLERGPGTAPVVLMIHGASANAREFTGTLAPRLETDMRVLMADRPGHGYSERFDGAETLAAQARQMAGLLDQLAPDQKAVIVGHSFGGAVALRIALDRPDLVSGLVLLAPVTHDWGEGSGTAWYNSIAANPVFGPVFSQFVPIIGPSQMKDGISSVFAPAPTPQGYYQNSGLGLLLRPPNFRANAQDMTRLKDELAQQSARYGDLSVPITVFSGSKDTVLSPKLHAVRLKKQVPVEMVILPDEGHMPHHGEGSAVAGAIRRLAFGRQTR</sequence>
<dbReference type="Proteomes" id="UP000025061">
    <property type="component" value="Unassembled WGS sequence"/>
</dbReference>
<evidence type="ECO:0000313" key="4">
    <source>
        <dbReference type="Proteomes" id="UP000025061"/>
    </source>
</evidence>
<dbReference type="GO" id="GO:0016020">
    <property type="term" value="C:membrane"/>
    <property type="evidence" value="ECO:0007669"/>
    <property type="project" value="TreeGrafter"/>
</dbReference>
<feature type="domain" description="AB hydrolase-1" evidence="2">
    <location>
        <begin position="58"/>
        <end position="302"/>
    </location>
</feature>
<name>A0A059FMT7_9PROT</name>
<dbReference type="PATRIC" id="fig|1280951.3.peg.2441"/>
<dbReference type="PRINTS" id="PR00111">
    <property type="entry name" value="ABHYDROLASE"/>
</dbReference>
<evidence type="ECO:0000256" key="1">
    <source>
        <dbReference type="SAM" id="SignalP"/>
    </source>
</evidence>
<dbReference type="RefSeq" id="WP_011648321.1">
    <property type="nucleotide sequence ID" value="NZ_ARYI01000010.1"/>
</dbReference>
<dbReference type="Gene3D" id="3.40.50.1820">
    <property type="entry name" value="alpha/beta hydrolase"/>
    <property type="match status" value="1"/>
</dbReference>
<comment type="caution">
    <text evidence="3">The sequence shown here is derived from an EMBL/GenBank/DDBJ whole genome shotgun (WGS) entry which is preliminary data.</text>
</comment>